<comment type="catalytic activity">
    <reaction evidence="6">
        <text>precorrin-2 + NAD(+) = sirohydrochlorin + NADH + 2 H(+)</text>
        <dbReference type="Rhea" id="RHEA:15613"/>
        <dbReference type="ChEBI" id="CHEBI:15378"/>
        <dbReference type="ChEBI" id="CHEBI:57540"/>
        <dbReference type="ChEBI" id="CHEBI:57945"/>
        <dbReference type="ChEBI" id="CHEBI:58351"/>
        <dbReference type="ChEBI" id="CHEBI:58827"/>
        <dbReference type="EC" id="1.3.1.76"/>
    </reaction>
</comment>
<dbReference type="InterPro" id="IPR006367">
    <property type="entry name" value="Sirohaem_synthase_N"/>
</dbReference>
<name>A0ABU0S2W7_9HYPH</name>
<dbReference type="Gene3D" id="3.30.160.110">
    <property type="entry name" value="Siroheme synthase, domain 2"/>
    <property type="match status" value="1"/>
</dbReference>
<dbReference type="Gene3D" id="1.10.8.210">
    <property type="entry name" value="Sirohaem synthase, dimerisation domain"/>
    <property type="match status" value="1"/>
</dbReference>
<dbReference type="InterPro" id="IPR019478">
    <property type="entry name" value="Sirohaem_synthase_dimer_dom"/>
</dbReference>
<dbReference type="RefSeq" id="WP_307275736.1">
    <property type="nucleotide sequence ID" value="NZ_JAUSZT010000001.1"/>
</dbReference>
<dbReference type="Proteomes" id="UP001237780">
    <property type="component" value="Unassembled WGS sequence"/>
</dbReference>
<dbReference type="InterPro" id="IPR000878">
    <property type="entry name" value="4pyrrol_Mease"/>
</dbReference>
<dbReference type="PANTHER" id="PTHR35330">
    <property type="entry name" value="SIROHEME BIOSYNTHESIS PROTEIN MET8"/>
    <property type="match status" value="1"/>
</dbReference>
<proteinExistence type="predicted"/>
<comment type="caution">
    <text evidence="10">The sequence shown here is derived from an EMBL/GenBank/DDBJ whole genome shotgun (WGS) entry which is preliminary data.</text>
</comment>
<evidence type="ECO:0000256" key="2">
    <source>
        <dbReference type="ARBA" id="ARBA00012400"/>
    </source>
</evidence>
<dbReference type="Pfam" id="PF14824">
    <property type="entry name" value="Sirohm_synth_M"/>
    <property type="match status" value="1"/>
</dbReference>
<dbReference type="InterPro" id="IPR014777">
    <property type="entry name" value="4pyrrole_Mease_sub1"/>
</dbReference>
<evidence type="ECO:0000256" key="4">
    <source>
        <dbReference type="ARBA" id="ARBA00023027"/>
    </source>
</evidence>
<dbReference type="EC" id="1.3.1.76" evidence="2"/>
<comment type="pathway">
    <text evidence="1">Porphyrin-containing compound metabolism; siroheme biosynthesis; sirohydrochlorin from precorrin-2: step 1/1.</text>
</comment>
<keyword evidence="4" id="KW-0520">NAD</keyword>
<keyword evidence="11" id="KW-1185">Reference proteome</keyword>
<feature type="domain" description="Tetrapyrrole methylase" evidence="7">
    <location>
        <begin position="260"/>
        <end position="369"/>
    </location>
</feature>
<dbReference type="NCBIfam" id="TIGR01470">
    <property type="entry name" value="cysG_Nterm"/>
    <property type="match status" value="1"/>
</dbReference>
<dbReference type="InterPro" id="IPR028161">
    <property type="entry name" value="Met8-like"/>
</dbReference>
<dbReference type="SUPFAM" id="SSF53790">
    <property type="entry name" value="Tetrapyrrole methylase"/>
    <property type="match status" value="1"/>
</dbReference>
<sequence length="398" mass="42789">MREQIAVPAALKSEGSSMDATLSPLNKRQEKQMNARVTDLAKLPVFWDLKGKRVVIAGGSDAAAWKAELLAACGAIVHIYAEELSGIFSSLVDVSQASQRRRYIHHARPYTAADMKGASLAIGDFESEADADIFFNAGVAVGTPVNVIDKPAFCQFQFGSIVNRSPVIVSISTDGAAPVLAQAIRRRIEAILPASLQLWGQMAQGLRSKVNARLESGQARRRFWEGFVDRVFTGVPNSTALAELLADAAKGDSRVARVGKITFVAAGPGDPELLTLKAIRALQAADIVLFGSLVSNEILEFSRREARRIQVDRFADQTVDSIAAFLDEGKNIVRVDLSGPLEGRRFREEITRLKASGARVSTVPGVTESAEVLHYALTAVPFGGYANAGHGEQFGSAR</sequence>
<gene>
    <name evidence="10" type="ORF">QFZ34_000245</name>
</gene>
<reference evidence="10 11" key="1">
    <citation type="submission" date="2023-07" db="EMBL/GenBank/DDBJ databases">
        <title>Comparative genomics of wheat-associated soil bacteria to identify genetic determinants of phenazine resistance.</title>
        <authorList>
            <person name="Mouncey N."/>
        </authorList>
    </citation>
    <scope>NUCLEOTIDE SEQUENCE [LARGE SCALE GENOMIC DNA]</scope>
    <source>
        <strain evidence="10 11">W4I11</strain>
    </source>
</reference>
<protein>
    <recommendedName>
        <fullName evidence="2">precorrin-2 dehydrogenase</fullName>
        <ecNumber evidence="2">1.3.1.76</ecNumber>
    </recommendedName>
</protein>
<accession>A0ABU0S2W7</accession>
<dbReference type="SUPFAM" id="SSF75615">
    <property type="entry name" value="Siroheme synthase middle domains-like"/>
    <property type="match status" value="1"/>
</dbReference>
<keyword evidence="10" id="KW-0456">Lyase</keyword>
<dbReference type="Pfam" id="PF13241">
    <property type="entry name" value="NAD_binding_7"/>
    <property type="match status" value="1"/>
</dbReference>
<dbReference type="Gene3D" id="3.40.1010.10">
    <property type="entry name" value="Cobalt-precorrin-4 Transmethylase, Domain 1"/>
    <property type="match status" value="1"/>
</dbReference>
<dbReference type="GO" id="GO:0032259">
    <property type="term" value="P:methylation"/>
    <property type="evidence" value="ECO:0007669"/>
    <property type="project" value="UniProtKB-KW"/>
</dbReference>
<dbReference type="GO" id="GO:0051266">
    <property type="term" value="F:sirohydrochlorin ferrochelatase activity"/>
    <property type="evidence" value="ECO:0007669"/>
    <property type="project" value="UniProtKB-EC"/>
</dbReference>
<dbReference type="GO" id="GO:0004851">
    <property type="term" value="F:uroporphyrin-III C-methyltransferase activity"/>
    <property type="evidence" value="ECO:0007669"/>
    <property type="project" value="UniProtKB-EC"/>
</dbReference>
<keyword evidence="3 10" id="KW-0560">Oxidoreductase</keyword>
<evidence type="ECO:0000256" key="5">
    <source>
        <dbReference type="ARBA" id="ARBA00023244"/>
    </source>
</evidence>
<evidence type="ECO:0000259" key="9">
    <source>
        <dbReference type="Pfam" id="PF14824"/>
    </source>
</evidence>
<organism evidence="10 11">
    <name type="scientific">Phyllobacterium ifriqiyense</name>
    <dbReference type="NCBI Taxonomy" id="314238"/>
    <lineage>
        <taxon>Bacteria</taxon>
        <taxon>Pseudomonadati</taxon>
        <taxon>Pseudomonadota</taxon>
        <taxon>Alphaproteobacteria</taxon>
        <taxon>Hyphomicrobiales</taxon>
        <taxon>Phyllobacteriaceae</taxon>
        <taxon>Phyllobacterium</taxon>
    </lineage>
</organism>
<evidence type="ECO:0000313" key="11">
    <source>
        <dbReference type="Proteomes" id="UP001237780"/>
    </source>
</evidence>
<evidence type="ECO:0000313" key="10">
    <source>
        <dbReference type="EMBL" id="MDQ0995068.1"/>
    </source>
</evidence>
<dbReference type="InterPro" id="IPR035996">
    <property type="entry name" value="4pyrrol_Methylase_sf"/>
</dbReference>
<evidence type="ECO:0000256" key="1">
    <source>
        <dbReference type="ARBA" id="ARBA00005010"/>
    </source>
</evidence>
<dbReference type="InterPro" id="IPR028281">
    <property type="entry name" value="Sirohaem_synthase_central"/>
</dbReference>
<feature type="domain" description="Sirohaem synthase dimerisation" evidence="8">
    <location>
        <begin position="198"/>
        <end position="231"/>
    </location>
</feature>
<keyword evidence="10" id="KW-0808">Transferase</keyword>
<evidence type="ECO:0000259" key="7">
    <source>
        <dbReference type="Pfam" id="PF00590"/>
    </source>
</evidence>
<feature type="domain" description="Siroheme synthase central" evidence="9">
    <location>
        <begin position="169"/>
        <end position="190"/>
    </location>
</feature>
<evidence type="ECO:0000256" key="3">
    <source>
        <dbReference type="ARBA" id="ARBA00023002"/>
    </source>
</evidence>
<dbReference type="EMBL" id="JAUSZT010000001">
    <property type="protein sequence ID" value="MDQ0995068.1"/>
    <property type="molecule type" value="Genomic_DNA"/>
</dbReference>
<dbReference type="InterPro" id="IPR037115">
    <property type="entry name" value="Sirohaem_synt_dimer_dom_sf"/>
</dbReference>
<evidence type="ECO:0000256" key="6">
    <source>
        <dbReference type="ARBA" id="ARBA00047561"/>
    </source>
</evidence>
<dbReference type="SUPFAM" id="SSF51735">
    <property type="entry name" value="NAD(P)-binding Rossmann-fold domains"/>
    <property type="match status" value="1"/>
</dbReference>
<dbReference type="InterPro" id="IPR036291">
    <property type="entry name" value="NAD(P)-bd_dom_sf"/>
</dbReference>
<dbReference type="Pfam" id="PF10414">
    <property type="entry name" value="CysG_dimeriser"/>
    <property type="match status" value="1"/>
</dbReference>
<dbReference type="PANTHER" id="PTHR35330:SF1">
    <property type="entry name" value="SIROHEME BIOSYNTHESIS PROTEIN MET8"/>
    <property type="match status" value="1"/>
</dbReference>
<keyword evidence="10" id="KW-0489">Methyltransferase</keyword>
<dbReference type="Pfam" id="PF00590">
    <property type="entry name" value="TP_methylase"/>
    <property type="match status" value="1"/>
</dbReference>
<dbReference type="Gene3D" id="3.40.50.720">
    <property type="entry name" value="NAD(P)-binding Rossmann-like Domain"/>
    <property type="match status" value="1"/>
</dbReference>
<evidence type="ECO:0000259" key="8">
    <source>
        <dbReference type="Pfam" id="PF10414"/>
    </source>
</evidence>
<dbReference type="GO" id="GO:0043115">
    <property type="term" value="F:precorrin-2 dehydrogenase activity"/>
    <property type="evidence" value="ECO:0007669"/>
    <property type="project" value="UniProtKB-EC"/>
</dbReference>
<keyword evidence="5" id="KW-0627">Porphyrin biosynthesis</keyword>